<dbReference type="RefSeq" id="XP_003062003.1">
    <property type="nucleotide sequence ID" value="XM_003061957.1"/>
</dbReference>
<dbReference type="PANTHER" id="PTHR31563:SF10">
    <property type="entry name" value="ION CHANNEL POLLUX-RELATED"/>
    <property type="match status" value="1"/>
</dbReference>
<reference evidence="3 4" key="1">
    <citation type="journal article" date="2009" name="Science">
        <title>Green evolution and dynamic adaptations revealed by genomes of the marine picoeukaryotes Micromonas.</title>
        <authorList>
            <person name="Worden A.Z."/>
            <person name="Lee J.H."/>
            <person name="Mock T."/>
            <person name="Rouze P."/>
            <person name="Simmons M.P."/>
            <person name="Aerts A.L."/>
            <person name="Allen A.E."/>
            <person name="Cuvelier M.L."/>
            <person name="Derelle E."/>
            <person name="Everett M.V."/>
            <person name="Foulon E."/>
            <person name="Grimwood J."/>
            <person name="Gundlach H."/>
            <person name="Henrissat B."/>
            <person name="Napoli C."/>
            <person name="McDonald S.M."/>
            <person name="Parker M.S."/>
            <person name="Rombauts S."/>
            <person name="Salamov A."/>
            <person name="Von Dassow P."/>
            <person name="Badger J.H."/>
            <person name="Coutinho P.M."/>
            <person name="Demir E."/>
            <person name="Dubchak I."/>
            <person name="Gentemann C."/>
            <person name="Eikrem W."/>
            <person name="Gready J.E."/>
            <person name="John U."/>
            <person name="Lanier W."/>
            <person name="Lindquist E.A."/>
            <person name="Lucas S."/>
            <person name="Mayer K.F."/>
            <person name="Moreau H."/>
            <person name="Not F."/>
            <person name="Otillar R."/>
            <person name="Panaud O."/>
            <person name="Pangilinan J."/>
            <person name="Paulsen I."/>
            <person name="Piegu B."/>
            <person name="Poliakov A."/>
            <person name="Robbens S."/>
            <person name="Schmutz J."/>
            <person name="Toulza E."/>
            <person name="Wyss T."/>
            <person name="Zelensky A."/>
            <person name="Zhou K."/>
            <person name="Armbrust E.V."/>
            <person name="Bhattacharya D."/>
            <person name="Goodenough U.W."/>
            <person name="Van de Peer Y."/>
            <person name="Grigoriev I.V."/>
        </authorList>
    </citation>
    <scope>NUCLEOTIDE SEQUENCE [LARGE SCALE GENOMIC DNA]</scope>
    <source>
        <strain evidence="3 4">CCMP1545</strain>
    </source>
</reference>
<name>C1N201_MICPC</name>
<evidence type="ECO:0000313" key="4">
    <source>
        <dbReference type="Proteomes" id="UP000001876"/>
    </source>
</evidence>
<dbReference type="Gene3D" id="3.40.50.720">
    <property type="entry name" value="NAD(P)-binding Rossmann-like Domain"/>
    <property type="match status" value="1"/>
</dbReference>
<dbReference type="GeneID" id="9687646"/>
<keyword evidence="2" id="KW-0472">Membrane</keyword>
<dbReference type="Proteomes" id="UP000001876">
    <property type="component" value="Unassembled WGS sequence"/>
</dbReference>
<evidence type="ECO:0000256" key="2">
    <source>
        <dbReference type="SAM" id="Phobius"/>
    </source>
</evidence>
<proteinExistence type="predicted"/>
<dbReference type="AlphaFoldDB" id="C1N201"/>
<accession>C1N201</accession>
<dbReference type="PANTHER" id="PTHR31563">
    <property type="entry name" value="ION CHANNEL POLLUX-RELATED"/>
    <property type="match status" value="1"/>
</dbReference>
<dbReference type="GO" id="GO:0006811">
    <property type="term" value="P:monoatomic ion transport"/>
    <property type="evidence" value="ECO:0007669"/>
    <property type="project" value="InterPro"/>
</dbReference>
<dbReference type="EMBL" id="GG663745">
    <property type="protein sequence ID" value="EEH53715.1"/>
    <property type="molecule type" value="Genomic_DNA"/>
</dbReference>
<keyword evidence="4" id="KW-1185">Reference proteome</keyword>
<protein>
    <submittedName>
        <fullName evidence="3">Predicted protein</fullName>
    </submittedName>
</protein>
<sequence length="514" mass="54659">MILVGAVAATPAAGAARRPRRANRATWRLPGRLARVVACNNNRLRDDRWAPRAPPRGRDADATRRRAAVDDASAPRRREDDEPADAPAVPAMDVVAPPRSVLADPDAFRAARAEASNAVRNESALDASSKTRGAAAAMRASAAVLLGGAALFAAAAALPLDVLPGVAPRAAVAATATASAATATDDADSDSSSLLRRKPPSTSNGAYYNEFGWRDHAQYRMAKIFALPLLGKIAFFFLLVAPMVLVGGVLYKIVDKDETWSDAIMTSFYLLNNVPGADATTDTTPHREIVTQFIVFVGIFLFAVIIGIISDEIASKVEEVKTGNSTVVETGHTVIMNWNAQLVPLLKQLAVAKAERPGTFDAPIVILANVDKAAMDETIAEELADSPPLDVVTRQGDPFVAEDLSRVNAFAARRVVVLHPETAEDYDGDGIEAADLSGEIDAARLSQLKDPFESVSELSKRRQLEEANKATVVMNLRGAIDRAGGGGANPELIVQARSIHWSPYDRVGVVNAIP</sequence>
<gene>
    <name evidence="3" type="ORF">MICPUCDRAFT_70072</name>
</gene>
<feature type="transmembrane region" description="Helical" evidence="2">
    <location>
        <begin position="289"/>
        <end position="309"/>
    </location>
</feature>
<feature type="compositionally biased region" description="Basic and acidic residues" evidence="1">
    <location>
        <begin position="46"/>
        <end position="80"/>
    </location>
</feature>
<keyword evidence="2" id="KW-1133">Transmembrane helix</keyword>
<dbReference type="InterPro" id="IPR044849">
    <property type="entry name" value="CASTOR/POLLUX/SYM8-like"/>
</dbReference>
<dbReference type="OrthoDB" id="414047at2759"/>
<evidence type="ECO:0000313" key="3">
    <source>
        <dbReference type="EMBL" id="EEH53715.1"/>
    </source>
</evidence>
<keyword evidence="2" id="KW-0812">Transmembrane</keyword>
<feature type="transmembrane region" description="Helical" evidence="2">
    <location>
        <begin position="224"/>
        <end position="251"/>
    </location>
</feature>
<organism evidence="4">
    <name type="scientific">Micromonas pusilla (strain CCMP1545)</name>
    <name type="common">Picoplanktonic green alga</name>
    <dbReference type="NCBI Taxonomy" id="564608"/>
    <lineage>
        <taxon>Eukaryota</taxon>
        <taxon>Viridiplantae</taxon>
        <taxon>Chlorophyta</taxon>
        <taxon>Mamiellophyceae</taxon>
        <taxon>Mamiellales</taxon>
        <taxon>Mamiellaceae</taxon>
        <taxon>Micromonas</taxon>
    </lineage>
</organism>
<evidence type="ECO:0000256" key="1">
    <source>
        <dbReference type="SAM" id="MobiDB-lite"/>
    </source>
</evidence>
<feature type="region of interest" description="Disordered" evidence="1">
    <location>
        <begin position="46"/>
        <end position="88"/>
    </location>
</feature>
<dbReference type="KEGG" id="mpp:MICPUCDRAFT_70072"/>